<dbReference type="NCBIfam" id="TIGR00729">
    <property type="entry name" value="ribonuclease HII"/>
    <property type="match status" value="1"/>
</dbReference>
<dbReference type="EMBL" id="LGUC01000001">
    <property type="protein sequence ID" value="KPN30291.1"/>
    <property type="molecule type" value="Genomic_DNA"/>
</dbReference>
<dbReference type="GO" id="GO:0003723">
    <property type="term" value="F:RNA binding"/>
    <property type="evidence" value="ECO:0007669"/>
    <property type="project" value="UniProtKB-UniRule"/>
</dbReference>
<dbReference type="GO" id="GO:0030145">
    <property type="term" value="F:manganese ion binding"/>
    <property type="evidence" value="ECO:0007669"/>
    <property type="project" value="UniProtKB-UniRule"/>
</dbReference>
<evidence type="ECO:0000256" key="2">
    <source>
        <dbReference type="ARBA" id="ARBA00001946"/>
    </source>
</evidence>
<evidence type="ECO:0000256" key="3">
    <source>
        <dbReference type="ARBA" id="ARBA00004065"/>
    </source>
</evidence>
<evidence type="ECO:0000256" key="7">
    <source>
        <dbReference type="ARBA" id="ARBA00019179"/>
    </source>
</evidence>
<dbReference type="InterPro" id="IPR023160">
    <property type="entry name" value="RNase_HII_hlx-loop-hlx_cap_dom"/>
</dbReference>
<dbReference type="Gene3D" id="3.30.420.10">
    <property type="entry name" value="Ribonuclease H-like superfamily/Ribonuclease H"/>
    <property type="match status" value="1"/>
</dbReference>
<feature type="binding site" evidence="14 15">
    <location>
        <position position="101"/>
    </location>
    <ligand>
        <name>a divalent metal cation</name>
        <dbReference type="ChEBI" id="CHEBI:60240"/>
    </ligand>
</feature>
<dbReference type="InterPro" id="IPR004649">
    <property type="entry name" value="RNase_H2_suA"/>
</dbReference>
<sequence length="216" mass="22360">MVVGADEAGKGPALGPLIAGAVRADPADLPAGLDDSKQLSAARREELAAGLRDCPEISVATAAVAPERIDAPETDMNGLGVAAQAEAVAAVARDGDDVVADAADTDESRFGRRLRDAVTERGSQVTVTAEHGADESYAVVSAASVVAKVERDRRMAEIDDEYDRAVGSGYPSDPTTRAFLAGYVEEHGELPACARTTWATCEDVLASAEQSGLSEF</sequence>
<keyword evidence="13 14" id="KW-0464">Manganese</keyword>
<comment type="catalytic activity">
    <reaction evidence="1 14 15 16">
        <text>Endonucleolytic cleavage to 5'-phosphomonoester.</text>
        <dbReference type="EC" id="3.1.26.4"/>
    </reaction>
</comment>
<dbReference type="GO" id="GO:0005737">
    <property type="term" value="C:cytoplasm"/>
    <property type="evidence" value="ECO:0007669"/>
    <property type="project" value="UniProtKB-SubCell"/>
</dbReference>
<dbReference type="InterPro" id="IPR012337">
    <property type="entry name" value="RNaseH-like_sf"/>
</dbReference>
<dbReference type="InterPro" id="IPR036397">
    <property type="entry name" value="RNaseH_sf"/>
</dbReference>
<dbReference type="PROSITE" id="PS51975">
    <property type="entry name" value="RNASE_H_2"/>
    <property type="match status" value="1"/>
</dbReference>
<comment type="cofactor">
    <cofactor evidence="2">
        <name>Mg(2+)</name>
        <dbReference type="ChEBI" id="CHEBI:18420"/>
    </cofactor>
</comment>
<dbReference type="PANTHER" id="PTHR10954:SF23">
    <property type="entry name" value="RIBONUCLEASE"/>
    <property type="match status" value="1"/>
</dbReference>
<gene>
    <name evidence="14 18" type="primary">rnhB</name>
    <name evidence="18" type="ORF">SY89_01018</name>
</gene>
<evidence type="ECO:0000256" key="9">
    <source>
        <dbReference type="ARBA" id="ARBA00022722"/>
    </source>
</evidence>
<comment type="similarity">
    <text evidence="5 14 16">Belongs to the RNase HII family.</text>
</comment>
<evidence type="ECO:0000256" key="13">
    <source>
        <dbReference type="ARBA" id="ARBA00023211"/>
    </source>
</evidence>
<dbReference type="PATRIC" id="fig|699431.3.peg.1044"/>
<dbReference type="GO" id="GO:0043137">
    <property type="term" value="P:DNA replication, removal of RNA primer"/>
    <property type="evidence" value="ECO:0007669"/>
    <property type="project" value="TreeGrafter"/>
</dbReference>
<keyword evidence="12 14" id="KW-0378">Hydrolase</keyword>
<dbReference type="EC" id="3.1.26.4" evidence="6 14"/>
<dbReference type="GO" id="GO:0032299">
    <property type="term" value="C:ribonuclease H2 complex"/>
    <property type="evidence" value="ECO:0007669"/>
    <property type="project" value="TreeGrafter"/>
</dbReference>
<name>A0A0N8HZS1_9EURY</name>
<evidence type="ECO:0000256" key="8">
    <source>
        <dbReference type="ARBA" id="ARBA00022490"/>
    </source>
</evidence>
<feature type="domain" description="RNase H type-2" evidence="17">
    <location>
        <begin position="1"/>
        <end position="210"/>
    </location>
</feature>
<evidence type="ECO:0000256" key="10">
    <source>
        <dbReference type="ARBA" id="ARBA00022723"/>
    </source>
</evidence>
<reference evidence="19" key="1">
    <citation type="submission" date="2013-11" db="EMBL/GenBank/DDBJ databases">
        <authorList>
            <person name="Hoang H.T."/>
            <person name="Killian M.L."/>
            <person name="Madson D.M."/>
            <person name="Arruda P.H.E."/>
            <person name="Sun D."/>
            <person name="Schwartz K.J."/>
            <person name="Yoon K."/>
        </authorList>
    </citation>
    <scope>NUCLEOTIDE SEQUENCE [LARGE SCALE GENOMIC DNA]</scope>
    <source>
        <strain evidence="19">CDK2</strain>
    </source>
</reference>
<evidence type="ECO:0000313" key="19">
    <source>
        <dbReference type="Proteomes" id="UP000050535"/>
    </source>
</evidence>
<dbReference type="GO" id="GO:0004523">
    <property type="term" value="F:RNA-DNA hybrid ribonuclease activity"/>
    <property type="evidence" value="ECO:0007669"/>
    <property type="project" value="UniProtKB-UniRule"/>
</dbReference>
<comment type="caution">
    <text evidence="18">The sequence shown here is derived from an EMBL/GenBank/DDBJ whole genome shotgun (WGS) entry which is preliminary data.</text>
</comment>
<proteinExistence type="inferred from homology"/>
<keyword evidence="9 14" id="KW-0540">Nuclease</keyword>
<keyword evidence="11 14" id="KW-0255">Endonuclease</keyword>
<comment type="function">
    <text evidence="3 14 16">Endonuclease that specifically degrades the RNA of RNA-DNA hybrids.</text>
</comment>
<dbReference type="CDD" id="cd07180">
    <property type="entry name" value="RNase_HII_archaea_like"/>
    <property type="match status" value="1"/>
</dbReference>
<feature type="binding site" evidence="14 15">
    <location>
        <position position="6"/>
    </location>
    <ligand>
        <name>a divalent metal cation</name>
        <dbReference type="ChEBI" id="CHEBI:60240"/>
    </ligand>
</feature>
<dbReference type="SUPFAM" id="SSF53098">
    <property type="entry name" value="Ribonuclease H-like"/>
    <property type="match status" value="1"/>
</dbReference>
<comment type="subcellular location">
    <subcellularLocation>
        <location evidence="4 14">Cytoplasm</location>
    </subcellularLocation>
</comment>
<evidence type="ECO:0000256" key="5">
    <source>
        <dbReference type="ARBA" id="ARBA00007383"/>
    </source>
</evidence>
<evidence type="ECO:0000259" key="17">
    <source>
        <dbReference type="PROSITE" id="PS51975"/>
    </source>
</evidence>
<evidence type="ECO:0000256" key="15">
    <source>
        <dbReference type="PROSITE-ProRule" id="PRU01319"/>
    </source>
</evidence>
<evidence type="ECO:0000256" key="11">
    <source>
        <dbReference type="ARBA" id="ARBA00022759"/>
    </source>
</evidence>
<keyword evidence="8 14" id="KW-0963">Cytoplasm</keyword>
<keyword evidence="19" id="KW-1185">Reference proteome</keyword>
<evidence type="ECO:0000256" key="1">
    <source>
        <dbReference type="ARBA" id="ARBA00000077"/>
    </source>
</evidence>
<dbReference type="Pfam" id="PF01351">
    <property type="entry name" value="RNase_HII"/>
    <property type="match status" value="1"/>
</dbReference>
<dbReference type="RefSeq" id="WP_054583326.1">
    <property type="nucleotide sequence ID" value="NZ_LGUC01000001.1"/>
</dbReference>
<keyword evidence="10 14" id="KW-0479">Metal-binding</keyword>
<dbReference type="GO" id="GO:0006298">
    <property type="term" value="P:mismatch repair"/>
    <property type="evidence" value="ECO:0007669"/>
    <property type="project" value="TreeGrafter"/>
</dbReference>
<accession>A0A0N8HZS1</accession>
<evidence type="ECO:0000256" key="16">
    <source>
        <dbReference type="RuleBase" id="RU003515"/>
    </source>
</evidence>
<dbReference type="FunFam" id="1.10.10.460:FF:000001">
    <property type="entry name" value="Ribonuclease"/>
    <property type="match status" value="1"/>
</dbReference>
<protein>
    <recommendedName>
        <fullName evidence="7 14">Ribonuclease HII</fullName>
        <shortName evidence="14">RNase HII</shortName>
        <ecNumber evidence="6 14">3.1.26.4</ecNumber>
    </recommendedName>
</protein>
<dbReference type="InterPro" id="IPR001352">
    <property type="entry name" value="RNase_HII/HIII"/>
</dbReference>
<dbReference type="AlphaFoldDB" id="A0A0N8HZS1"/>
<evidence type="ECO:0000256" key="14">
    <source>
        <dbReference type="HAMAP-Rule" id="MF_00052"/>
    </source>
</evidence>
<dbReference type="InterPro" id="IPR020787">
    <property type="entry name" value="RNase_HII_arc"/>
</dbReference>
<comment type="cofactor">
    <cofactor evidence="14 15">
        <name>Mn(2+)</name>
        <dbReference type="ChEBI" id="CHEBI:29035"/>
    </cofactor>
    <cofactor evidence="14 15">
        <name>Mg(2+)</name>
        <dbReference type="ChEBI" id="CHEBI:18420"/>
    </cofactor>
    <text evidence="14 15">Manganese or magnesium. Binds 1 divalent metal ion per monomer in the absence of substrate. May bind a second metal ion after substrate binding.</text>
</comment>
<feature type="binding site" evidence="14 15">
    <location>
        <position position="7"/>
    </location>
    <ligand>
        <name>a divalent metal cation</name>
        <dbReference type="ChEBI" id="CHEBI:60240"/>
    </ligand>
</feature>
<dbReference type="STRING" id="699431.SY89_01018"/>
<evidence type="ECO:0000313" key="18">
    <source>
        <dbReference type="EMBL" id="KPN30291.1"/>
    </source>
</evidence>
<dbReference type="Gene3D" id="1.10.10.460">
    <property type="entry name" value="Ribonuclease hii. Domain 2"/>
    <property type="match status" value="1"/>
</dbReference>
<organism evidence="18 19">
    <name type="scientific">Halolamina pelagica</name>
    <dbReference type="NCBI Taxonomy" id="699431"/>
    <lineage>
        <taxon>Archaea</taxon>
        <taxon>Methanobacteriati</taxon>
        <taxon>Methanobacteriota</taxon>
        <taxon>Stenosarchaea group</taxon>
        <taxon>Halobacteria</taxon>
        <taxon>Halobacteriales</taxon>
        <taxon>Haloferacaceae</taxon>
    </lineage>
</organism>
<dbReference type="PANTHER" id="PTHR10954">
    <property type="entry name" value="RIBONUCLEASE H2 SUBUNIT A"/>
    <property type="match status" value="1"/>
</dbReference>
<dbReference type="HAMAP" id="MF_00052_A">
    <property type="entry name" value="RNase_HII_A"/>
    <property type="match status" value="1"/>
</dbReference>
<dbReference type="Proteomes" id="UP000050535">
    <property type="component" value="Unassembled WGS sequence"/>
</dbReference>
<dbReference type="OrthoDB" id="33866at2157"/>
<evidence type="ECO:0000256" key="6">
    <source>
        <dbReference type="ARBA" id="ARBA00012180"/>
    </source>
</evidence>
<evidence type="ECO:0000256" key="12">
    <source>
        <dbReference type="ARBA" id="ARBA00022801"/>
    </source>
</evidence>
<evidence type="ECO:0000256" key="4">
    <source>
        <dbReference type="ARBA" id="ARBA00004496"/>
    </source>
</evidence>
<dbReference type="InterPro" id="IPR024567">
    <property type="entry name" value="RNase_HII/HIII_dom"/>
</dbReference>